<proteinExistence type="predicted"/>
<keyword evidence="1" id="KW-1133">Transmembrane helix</keyword>
<keyword evidence="4" id="KW-1185">Reference proteome</keyword>
<protein>
    <submittedName>
        <fullName evidence="3">Down syndrome cell adhesion molecule-like protein Dscam2</fullName>
    </submittedName>
</protein>
<dbReference type="Proteomes" id="UP000478052">
    <property type="component" value="Unassembled WGS sequence"/>
</dbReference>
<evidence type="ECO:0000256" key="1">
    <source>
        <dbReference type="SAM" id="Phobius"/>
    </source>
</evidence>
<keyword evidence="1" id="KW-0812">Transmembrane</keyword>
<dbReference type="EMBL" id="VUJU01000614">
    <property type="protein sequence ID" value="KAF0769322.1"/>
    <property type="molecule type" value="Genomic_DNA"/>
</dbReference>
<dbReference type="Gene3D" id="2.60.40.10">
    <property type="entry name" value="Immunoglobulins"/>
    <property type="match status" value="1"/>
</dbReference>
<dbReference type="InterPro" id="IPR013783">
    <property type="entry name" value="Ig-like_fold"/>
</dbReference>
<dbReference type="PROSITE" id="PS50835">
    <property type="entry name" value="IG_LIKE"/>
    <property type="match status" value="1"/>
</dbReference>
<evidence type="ECO:0000313" key="3">
    <source>
        <dbReference type="EMBL" id="KAF0769322.1"/>
    </source>
</evidence>
<evidence type="ECO:0000259" key="2">
    <source>
        <dbReference type="PROSITE" id="PS50835"/>
    </source>
</evidence>
<reference evidence="3 4" key="1">
    <citation type="submission" date="2019-08" db="EMBL/GenBank/DDBJ databases">
        <title>Whole genome of Aphis craccivora.</title>
        <authorList>
            <person name="Voronova N.V."/>
            <person name="Shulinski R.S."/>
            <person name="Bandarenka Y.V."/>
            <person name="Zhorov D.G."/>
            <person name="Warner D."/>
        </authorList>
    </citation>
    <scope>NUCLEOTIDE SEQUENCE [LARGE SCALE GENOMIC DNA]</scope>
    <source>
        <strain evidence="3">180601</strain>
        <tissue evidence="3">Whole Body</tissue>
    </source>
</reference>
<dbReference type="AlphaFoldDB" id="A0A6G0ZEG9"/>
<name>A0A6G0ZEG9_APHCR</name>
<dbReference type="Pfam" id="PF07679">
    <property type="entry name" value="I-set"/>
    <property type="match status" value="1"/>
</dbReference>
<sequence length="95" mass="10343">MNFLRLRSVQKTDAGNYTCTARNSVGSKSLQHQVIVTPDMSAHVVPALADIESGRSVSFTCITSASDDNVSFFVLFNPSIGFAVILYASLWSIRL</sequence>
<dbReference type="InterPro" id="IPR007110">
    <property type="entry name" value="Ig-like_dom"/>
</dbReference>
<feature type="domain" description="Ig-like" evidence="2">
    <location>
        <begin position="1"/>
        <end position="37"/>
    </location>
</feature>
<dbReference type="InterPro" id="IPR013098">
    <property type="entry name" value="Ig_I-set"/>
</dbReference>
<accession>A0A6G0ZEG9</accession>
<organism evidence="3 4">
    <name type="scientific">Aphis craccivora</name>
    <name type="common">Cowpea aphid</name>
    <dbReference type="NCBI Taxonomy" id="307492"/>
    <lineage>
        <taxon>Eukaryota</taxon>
        <taxon>Metazoa</taxon>
        <taxon>Ecdysozoa</taxon>
        <taxon>Arthropoda</taxon>
        <taxon>Hexapoda</taxon>
        <taxon>Insecta</taxon>
        <taxon>Pterygota</taxon>
        <taxon>Neoptera</taxon>
        <taxon>Paraneoptera</taxon>
        <taxon>Hemiptera</taxon>
        <taxon>Sternorrhyncha</taxon>
        <taxon>Aphidomorpha</taxon>
        <taxon>Aphidoidea</taxon>
        <taxon>Aphididae</taxon>
        <taxon>Aphidini</taxon>
        <taxon>Aphis</taxon>
        <taxon>Aphis</taxon>
    </lineage>
</organism>
<comment type="caution">
    <text evidence="3">The sequence shown here is derived from an EMBL/GenBank/DDBJ whole genome shotgun (WGS) entry which is preliminary data.</text>
</comment>
<feature type="transmembrane region" description="Helical" evidence="1">
    <location>
        <begin position="72"/>
        <end position="93"/>
    </location>
</feature>
<dbReference type="OrthoDB" id="10039395at2759"/>
<dbReference type="SUPFAM" id="SSF48726">
    <property type="entry name" value="Immunoglobulin"/>
    <property type="match status" value="1"/>
</dbReference>
<gene>
    <name evidence="3" type="ORF">FWK35_00019451</name>
</gene>
<evidence type="ECO:0000313" key="4">
    <source>
        <dbReference type="Proteomes" id="UP000478052"/>
    </source>
</evidence>
<keyword evidence="1" id="KW-0472">Membrane</keyword>
<dbReference type="InterPro" id="IPR036179">
    <property type="entry name" value="Ig-like_dom_sf"/>
</dbReference>